<dbReference type="AlphaFoldDB" id="J9GGI9"/>
<gene>
    <name evidence="3" type="ORF">EVA_13417</name>
</gene>
<dbReference type="InterPro" id="IPR051056">
    <property type="entry name" value="Glycosyl_Hydrolase_73"/>
</dbReference>
<evidence type="ECO:0000313" key="3">
    <source>
        <dbReference type="EMBL" id="EJW98479.1"/>
    </source>
</evidence>
<dbReference type="EMBL" id="AMCI01004247">
    <property type="protein sequence ID" value="EJW98479.1"/>
    <property type="molecule type" value="Genomic_DNA"/>
</dbReference>
<evidence type="ECO:0000259" key="2">
    <source>
        <dbReference type="SMART" id="SM00047"/>
    </source>
</evidence>
<feature type="domain" description="Mannosyl-glycoprotein endo-beta-N-acetylglucosamidase-like" evidence="2">
    <location>
        <begin position="15"/>
        <end position="165"/>
    </location>
</feature>
<dbReference type="Pfam" id="PF01832">
    <property type="entry name" value="Glucosaminidase"/>
    <property type="match status" value="1"/>
</dbReference>
<accession>J9GGI9</accession>
<name>J9GGI9_9ZZZZ</name>
<proteinExistence type="predicted"/>
<dbReference type="GO" id="GO:0004040">
    <property type="term" value="F:amidase activity"/>
    <property type="evidence" value="ECO:0007669"/>
    <property type="project" value="InterPro"/>
</dbReference>
<dbReference type="PANTHER" id="PTHR33308:SF9">
    <property type="entry name" value="PEPTIDOGLYCAN HYDROLASE FLGJ"/>
    <property type="match status" value="1"/>
</dbReference>
<dbReference type="InterPro" id="IPR002901">
    <property type="entry name" value="MGlyc_endo_b_GlcNAc-like_dom"/>
</dbReference>
<dbReference type="Gene3D" id="1.10.530.10">
    <property type="match status" value="1"/>
</dbReference>
<organism evidence="3">
    <name type="scientific">gut metagenome</name>
    <dbReference type="NCBI Taxonomy" id="749906"/>
    <lineage>
        <taxon>unclassified sequences</taxon>
        <taxon>metagenomes</taxon>
        <taxon>organismal metagenomes</taxon>
    </lineage>
</organism>
<protein>
    <submittedName>
        <fullName evidence="3">Hemagglutinin</fullName>
    </submittedName>
</protein>
<dbReference type="PANTHER" id="PTHR33308">
    <property type="entry name" value="PEPTIDOGLYCAN HYDROLASE FLGJ"/>
    <property type="match status" value="1"/>
</dbReference>
<evidence type="ECO:0000256" key="1">
    <source>
        <dbReference type="ARBA" id="ARBA00022801"/>
    </source>
</evidence>
<comment type="caution">
    <text evidence="3">The sequence shown here is derived from an EMBL/GenBank/DDBJ whole genome shotgun (WGS) entry which is preliminary data.</text>
</comment>
<keyword evidence="1" id="KW-0378">Hydrolase</keyword>
<sequence length="274" mass="31794">MRCRILFLCLIFLSLSAYGQKSNYEKYIDKYHHYATDQMKRYGIPASITLAQGLLESSAGTSYLARKANNHFGIKVGGGWKGPYVIQSDDLPNDRFRVYRSVKASYEDHSLFLYGKPRYADLFKLSQKDYKGWAHGLKKAGYATNPRYAYLLIDLIERYDLTQYDKKGGKRNQKKNPLDDRVIRMCNESFYLIAEEGDTYKSLSKIVGKSERKLRKYNEVDKNYSLEPGDVVYTGKKKRKKDGQEPQEEISCRASWRIHAQHRSALWYADGNPL</sequence>
<dbReference type="SMART" id="SM00047">
    <property type="entry name" value="LYZ2"/>
    <property type="match status" value="1"/>
</dbReference>
<reference evidence="3" key="1">
    <citation type="journal article" date="2012" name="PLoS ONE">
        <title>Gene sets for utilization of primary and secondary nutrition supplies in the distal gut of endangered iberian lynx.</title>
        <authorList>
            <person name="Alcaide M."/>
            <person name="Messina E."/>
            <person name="Richter M."/>
            <person name="Bargiela R."/>
            <person name="Peplies J."/>
            <person name="Huws S.A."/>
            <person name="Newbold C.J."/>
            <person name="Golyshin P.N."/>
            <person name="Simon M.A."/>
            <person name="Lopez G."/>
            <person name="Yakimov M.M."/>
            <person name="Ferrer M."/>
        </authorList>
    </citation>
    <scope>NUCLEOTIDE SEQUENCE</scope>
</reference>